<evidence type="ECO:0000256" key="3">
    <source>
        <dbReference type="SAM" id="MobiDB-lite"/>
    </source>
</evidence>
<keyword evidence="2" id="KW-0677">Repeat</keyword>
<feature type="region of interest" description="Disordered" evidence="3">
    <location>
        <begin position="757"/>
        <end position="793"/>
    </location>
</feature>
<gene>
    <name evidence="5" type="ORF">FEM48_Zijuj10G0167100</name>
</gene>
<comment type="caution">
    <text evidence="5">The sequence shown here is derived from an EMBL/GenBank/DDBJ whole genome shotgun (WGS) entry which is preliminary data.</text>
</comment>
<dbReference type="EMBL" id="JAEACU010000010">
    <property type="protein sequence ID" value="KAH7516741.1"/>
    <property type="molecule type" value="Genomic_DNA"/>
</dbReference>
<evidence type="ECO:0000313" key="5">
    <source>
        <dbReference type="EMBL" id="KAH7516741.1"/>
    </source>
</evidence>
<name>A0A978UPI9_ZIZJJ</name>
<dbReference type="Pfam" id="PF20160">
    <property type="entry name" value="C-JID"/>
    <property type="match status" value="1"/>
</dbReference>
<accession>A0A978UPI9</accession>
<evidence type="ECO:0000259" key="4">
    <source>
        <dbReference type="Pfam" id="PF20160"/>
    </source>
</evidence>
<evidence type="ECO:0000256" key="1">
    <source>
        <dbReference type="ARBA" id="ARBA00022614"/>
    </source>
</evidence>
<sequence length="793" mass="91167">MVFSIRFSPHNHCRFSKSANLLESSIGDLSEYESLRTNKFLSSIQPIDEYISAAAYEKSVPSESFVVHSKTFFESSYQGINANSTGTLSSRDSEKGLLHLQIMAESLLHENDWLTWKNNLEDFIQLHTSYNVIITLSLKGHIISLVKPFHPFLPYNICFPLKETPEWFKGWKVNMRRMAVKLPPNLNADNNWRGIAICASFSVYGNPYAISDSENDFFRLLCHLRTDKRQCLNAAPMFRITKDKFKWLFVHGFIWLTYIPNCLLLAKLDGQESEIHVEIFNECPDLEHTTEFDPKIPYNLACHLETDRVSLRPLHKNFNMLHGVEFMWLSFIPRIWFGDELNNCNFIEASFASERGGWGAHKCGLRHIYLHDEEEFKQTINHCMASAYNDPDGQEGCSKCGSNNIRDTQQTNRLDKIHVELLHCGPPITINKDKESELERSSDVKVLESHHPPVTHSLRTAHRPTNQLRRDLEALFSRVFFEGSFYARNIPISFPSTEFAFGWFFHHSVGPFVVCYLPPNLLDDKSWVGFSPYAALILCPSDLHNNHLDSGSPLLLHIDFYSHGISASFRTSTPNLEVETENVTAEPSFLGKTGMEFDQDMIYNPCFPHGSGPLAKIQLPSNLYDGDWLGEALCAYFTYHEHPRIFLDNFEPEIPQFLICNFGLDTLHLYQMTNEEVKKINGEFIWLSYIPHLWFLDQWKHCSLVEASFASDIGGLWAQKCGLRLLYRHGEEEFKHTISYCMASMIDNKDALSHAKADNEGNKVLDDGHDPQHERRERADNANPMDKGKQVME</sequence>
<organism evidence="5 6">
    <name type="scientific">Ziziphus jujuba var. spinosa</name>
    <dbReference type="NCBI Taxonomy" id="714518"/>
    <lineage>
        <taxon>Eukaryota</taxon>
        <taxon>Viridiplantae</taxon>
        <taxon>Streptophyta</taxon>
        <taxon>Embryophyta</taxon>
        <taxon>Tracheophyta</taxon>
        <taxon>Spermatophyta</taxon>
        <taxon>Magnoliopsida</taxon>
        <taxon>eudicotyledons</taxon>
        <taxon>Gunneridae</taxon>
        <taxon>Pentapetalae</taxon>
        <taxon>rosids</taxon>
        <taxon>fabids</taxon>
        <taxon>Rosales</taxon>
        <taxon>Rhamnaceae</taxon>
        <taxon>Paliureae</taxon>
        <taxon>Ziziphus</taxon>
    </lineage>
</organism>
<evidence type="ECO:0000313" key="6">
    <source>
        <dbReference type="Proteomes" id="UP000813462"/>
    </source>
</evidence>
<protein>
    <recommendedName>
        <fullName evidence="4">C-JID domain-containing protein</fullName>
    </recommendedName>
</protein>
<keyword evidence="1" id="KW-0433">Leucine-rich repeat</keyword>
<feature type="domain" description="C-JID" evidence="4">
    <location>
        <begin position="159"/>
        <end position="373"/>
    </location>
</feature>
<dbReference type="AlphaFoldDB" id="A0A978UPI9"/>
<reference evidence="5" key="1">
    <citation type="journal article" date="2021" name="Front. Plant Sci.">
        <title>Chromosome-Scale Genome Assembly for Chinese Sour Jujube and Insights Into Its Genome Evolution and Domestication Signature.</title>
        <authorList>
            <person name="Shen L.-Y."/>
            <person name="Luo H."/>
            <person name="Wang X.-L."/>
            <person name="Wang X.-M."/>
            <person name="Qiu X.-J."/>
            <person name="Liu H."/>
            <person name="Zhou S.-S."/>
            <person name="Jia K.-H."/>
            <person name="Nie S."/>
            <person name="Bao Y.-T."/>
            <person name="Zhang R.-G."/>
            <person name="Yun Q.-Z."/>
            <person name="Chai Y.-H."/>
            <person name="Lu J.-Y."/>
            <person name="Li Y."/>
            <person name="Zhao S.-W."/>
            <person name="Mao J.-F."/>
            <person name="Jia S.-G."/>
            <person name="Mao Y.-M."/>
        </authorList>
    </citation>
    <scope>NUCLEOTIDE SEQUENCE</scope>
    <source>
        <strain evidence="5">AT0</strain>
        <tissue evidence="5">Leaf</tissue>
    </source>
</reference>
<dbReference type="InterPro" id="IPR045344">
    <property type="entry name" value="C-JID"/>
</dbReference>
<dbReference type="Proteomes" id="UP000813462">
    <property type="component" value="Unassembled WGS sequence"/>
</dbReference>
<evidence type="ECO:0000256" key="2">
    <source>
        <dbReference type="ARBA" id="ARBA00022737"/>
    </source>
</evidence>
<proteinExistence type="predicted"/>